<protein>
    <submittedName>
        <fullName evidence="2">Uncharacterized protein</fullName>
    </submittedName>
</protein>
<sequence length="113" mass="12724">PWDHSAKIEKTAIYSAITKKQNWKSTSKHKVMRAIKTARPSSVEDGAEDGDEASKASKEKVAGEEEEEEASEASKGEMAEEEEEEEASEASKKEMKSYFKEFCKILFAWLTKT</sequence>
<dbReference type="EMBL" id="CCAG010001862">
    <property type="status" value="NOT_ANNOTATED_CDS"/>
    <property type="molecule type" value="Genomic_DNA"/>
</dbReference>
<dbReference type="Proteomes" id="UP000092444">
    <property type="component" value="Unassembled WGS sequence"/>
</dbReference>
<evidence type="ECO:0000313" key="2">
    <source>
        <dbReference type="EnsemblMetazoa" id="GMOY008170-PA"/>
    </source>
</evidence>
<evidence type="ECO:0000256" key="1">
    <source>
        <dbReference type="SAM" id="MobiDB-lite"/>
    </source>
</evidence>
<keyword evidence="3" id="KW-1185">Reference proteome</keyword>
<accession>A0A1B0G4C3</accession>
<name>A0A1B0G4C3_GLOMM</name>
<dbReference type="AlphaFoldDB" id="A0A1B0G4C3"/>
<dbReference type="EnsemblMetazoa" id="GMOY008170-RA">
    <property type="protein sequence ID" value="GMOY008170-PA"/>
    <property type="gene ID" value="GMOY008170"/>
</dbReference>
<evidence type="ECO:0000313" key="3">
    <source>
        <dbReference type="Proteomes" id="UP000092444"/>
    </source>
</evidence>
<organism evidence="2 3">
    <name type="scientific">Glossina morsitans morsitans</name>
    <name type="common">Savannah tsetse fly</name>
    <dbReference type="NCBI Taxonomy" id="37546"/>
    <lineage>
        <taxon>Eukaryota</taxon>
        <taxon>Metazoa</taxon>
        <taxon>Ecdysozoa</taxon>
        <taxon>Arthropoda</taxon>
        <taxon>Hexapoda</taxon>
        <taxon>Insecta</taxon>
        <taxon>Pterygota</taxon>
        <taxon>Neoptera</taxon>
        <taxon>Endopterygota</taxon>
        <taxon>Diptera</taxon>
        <taxon>Brachycera</taxon>
        <taxon>Muscomorpha</taxon>
        <taxon>Hippoboscoidea</taxon>
        <taxon>Glossinidae</taxon>
        <taxon>Glossina</taxon>
    </lineage>
</organism>
<reference evidence="2" key="1">
    <citation type="submission" date="2020-05" db="UniProtKB">
        <authorList>
            <consortium name="EnsemblMetazoa"/>
        </authorList>
    </citation>
    <scope>IDENTIFICATION</scope>
    <source>
        <strain evidence="2">Yale</strain>
    </source>
</reference>
<feature type="compositionally biased region" description="Acidic residues" evidence="1">
    <location>
        <begin position="79"/>
        <end position="88"/>
    </location>
</feature>
<proteinExistence type="predicted"/>
<feature type="compositionally biased region" description="Basic and acidic residues" evidence="1">
    <location>
        <begin position="52"/>
        <end position="63"/>
    </location>
</feature>
<dbReference type="VEuPathDB" id="VectorBase:GMOY008170"/>
<feature type="region of interest" description="Disordered" evidence="1">
    <location>
        <begin position="20"/>
        <end position="92"/>
    </location>
</feature>